<comment type="similarity">
    <text evidence="1 5">Belongs to the R-transferase family.</text>
</comment>
<evidence type="ECO:0000256" key="6">
    <source>
        <dbReference type="SAM" id="MobiDB-lite"/>
    </source>
</evidence>
<feature type="compositionally biased region" description="Pro residues" evidence="6">
    <location>
        <begin position="452"/>
        <end position="465"/>
    </location>
</feature>
<dbReference type="InterPro" id="IPR007471">
    <property type="entry name" value="N-end_Aminoacyl_Trfase_N"/>
</dbReference>
<dbReference type="Pfam" id="PF04376">
    <property type="entry name" value="ATE_N"/>
    <property type="match status" value="1"/>
</dbReference>
<dbReference type="EC" id="2.3.2.8" evidence="5"/>
<dbReference type="OrthoDB" id="74183at2759"/>
<name>A0A9P6M507_MORAP</name>
<dbReference type="PIRSF" id="PIRSF037207">
    <property type="entry name" value="ATE1_euk"/>
    <property type="match status" value="1"/>
</dbReference>
<dbReference type="PANTHER" id="PTHR21367">
    <property type="entry name" value="ARGININE-TRNA-PROTEIN TRANSFERASE 1"/>
    <property type="match status" value="1"/>
</dbReference>
<evidence type="ECO:0000259" key="7">
    <source>
        <dbReference type="Pfam" id="PF04376"/>
    </source>
</evidence>
<dbReference type="Pfam" id="PF04377">
    <property type="entry name" value="ATE_C"/>
    <property type="match status" value="1"/>
</dbReference>
<dbReference type="Proteomes" id="UP000738359">
    <property type="component" value="Unassembled WGS sequence"/>
</dbReference>
<organism evidence="9 10">
    <name type="scientific">Mortierella alpina</name>
    <name type="common">Oleaginous fungus</name>
    <name type="synonym">Mortierella renispora</name>
    <dbReference type="NCBI Taxonomy" id="64518"/>
    <lineage>
        <taxon>Eukaryota</taxon>
        <taxon>Fungi</taxon>
        <taxon>Fungi incertae sedis</taxon>
        <taxon>Mucoromycota</taxon>
        <taxon>Mortierellomycotina</taxon>
        <taxon>Mortierellomycetes</taxon>
        <taxon>Mortierellales</taxon>
        <taxon>Mortierellaceae</taxon>
        <taxon>Mortierella</taxon>
    </lineage>
</organism>
<feature type="compositionally biased region" description="Basic and acidic residues" evidence="6">
    <location>
        <begin position="414"/>
        <end position="431"/>
    </location>
</feature>
<evidence type="ECO:0000256" key="2">
    <source>
        <dbReference type="ARBA" id="ARBA00022679"/>
    </source>
</evidence>
<keyword evidence="4 5" id="KW-0012">Acyltransferase</keyword>
<evidence type="ECO:0000313" key="9">
    <source>
        <dbReference type="EMBL" id="KAF9966025.1"/>
    </source>
</evidence>
<feature type="domain" description="N-end rule aminoacyl transferase C-terminal" evidence="8">
    <location>
        <begin position="179"/>
        <end position="324"/>
    </location>
</feature>
<evidence type="ECO:0000259" key="8">
    <source>
        <dbReference type="Pfam" id="PF04377"/>
    </source>
</evidence>
<dbReference type="InterPro" id="IPR030700">
    <property type="entry name" value="N-end_Aminoacyl_Trfase"/>
</dbReference>
<keyword evidence="10" id="KW-1185">Reference proteome</keyword>
<dbReference type="EMBL" id="JAAAHY010000197">
    <property type="protein sequence ID" value="KAF9966025.1"/>
    <property type="molecule type" value="Genomic_DNA"/>
</dbReference>
<evidence type="ECO:0000313" key="10">
    <source>
        <dbReference type="Proteomes" id="UP000738359"/>
    </source>
</evidence>
<comment type="function">
    <text evidence="5">Involved in the post-translational conjugation of arginine to the N-terminal aspartate or glutamate of a protein. This arginylation is required for degradation of the protein via the ubiquitin pathway.</text>
</comment>
<dbReference type="GO" id="GO:0004057">
    <property type="term" value="F:arginyl-tRNA--protein transferase activity"/>
    <property type="evidence" value="ECO:0007669"/>
    <property type="project" value="UniProtKB-EC"/>
</dbReference>
<accession>A0A9P6M507</accession>
<dbReference type="GO" id="GO:0005737">
    <property type="term" value="C:cytoplasm"/>
    <property type="evidence" value="ECO:0007669"/>
    <property type="project" value="TreeGrafter"/>
</dbReference>
<keyword evidence="2 5" id="KW-0808">Transferase</keyword>
<evidence type="ECO:0000256" key="1">
    <source>
        <dbReference type="ARBA" id="ARBA00009991"/>
    </source>
</evidence>
<dbReference type="InterPro" id="IPR007472">
    <property type="entry name" value="N-end_Aminoacyl_Trfase_C"/>
</dbReference>
<feature type="region of interest" description="Disordered" evidence="6">
    <location>
        <begin position="107"/>
        <end position="141"/>
    </location>
</feature>
<comment type="caution">
    <text evidence="9">The sequence shown here is derived from an EMBL/GenBank/DDBJ whole genome shotgun (WGS) entry which is preliminary data.</text>
</comment>
<feature type="compositionally biased region" description="Low complexity" evidence="6">
    <location>
        <begin position="382"/>
        <end position="393"/>
    </location>
</feature>
<dbReference type="InterPro" id="IPR017137">
    <property type="entry name" value="Arg-tRNA-P_Trfase_1_euk"/>
</dbReference>
<evidence type="ECO:0000256" key="5">
    <source>
        <dbReference type="PIRNR" id="PIRNR037207"/>
    </source>
</evidence>
<proteinExistence type="inferred from homology"/>
<sequence>MSENYSIIKPVGFTIASCGYCGKEDSAHVYGALAFKLTCQDYQDLLERGWRRFGLYLYKPNLRDRLNTSQFVPSKHQRKTVSRVNRYMKKQYVPLKISRESIAREDTAALEEHSPSPEPAHSTASGTRRKSISPPLGRGDTHHADFVQNIHAADLDKMEPGSSWRQFKVVLEPATFTTEKYDLYCEYQRAIHQVPSAMLSRESFDGSVTRSPLSNEVLALDDQQGSGFVGYGTYHQCYYVDNTLVAVAVLDILPRYVSSNYFFYDPSLSSLSLGKYSTLREIALVQEIKAIPGCGAMKYYTMGHYVPSAPKTHYKAAYHPSLLLDPETNGWKPFEECINILDTNRYIPFRDCELYNPRVKGLLITIEAERKARIKSKDPHHSATTTTSSSTSAAACRMDLDLDSDDIEALGVREHLNDGVDHSTSSDEDGHKRKRSADSSSEAMRSGKRPSLTPPPPSTLPPPGMMDPEDVTDQELSQLVVFQGDRAMMLSDSESFKNDKDASKAMREYYSAVGPALAPRMLVFAQ</sequence>
<dbReference type="AlphaFoldDB" id="A0A9P6M507"/>
<gene>
    <name evidence="9" type="primary">ATE1_1</name>
    <name evidence="9" type="ORF">BGZ70_003506</name>
</gene>
<evidence type="ECO:0000256" key="3">
    <source>
        <dbReference type="ARBA" id="ARBA00022786"/>
    </source>
</evidence>
<evidence type="ECO:0000256" key="4">
    <source>
        <dbReference type="ARBA" id="ARBA00023315"/>
    </source>
</evidence>
<feature type="domain" description="N-end aminoacyl transferase N-terminal" evidence="7">
    <location>
        <begin position="17"/>
        <end position="79"/>
    </location>
</feature>
<feature type="region of interest" description="Disordered" evidence="6">
    <location>
        <begin position="414"/>
        <end position="470"/>
    </location>
</feature>
<reference evidence="9" key="1">
    <citation type="journal article" date="2020" name="Fungal Divers.">
        <title>Resolving the Mortierellaceae phylogeny through synthesis of multi-gene phylogenetics and phylogenomics.</title>
        <authorList>
            <person name="Vandepol N."/>
            <person name="Liber J."/>
            <person name="Desiro A."/>
            <person name="Na H."/>
            <person name="Kennedy M."/>
            <person name="Barry K."/>
            <person name="Grigoriev I.V."/>
            <person name="Miller A.N."/>
            <person name="O'Donnell K."/>
            <person name="Stajich J.E."/>
            <person name="Bonito G."/>
        </authorList>
    </citation>
    <scope>NUCLEOTIDE SEQUENCE</scope>
    <source>
        <strain evidence="9">CK1249</strain>
    </source>
</reference>
<comment type="catalytic activity">
    <reaction evidence="5">
        <text>an N-terminal L-alpha-aminoacyl-[protein] + L-arginyl-tRNA(Arg) = an N-terminal L-arginyl-L-aminoacyl-[protein] + tRNA(Arg) + H(+)</text>
        <dbReference type="Rhea" id="RHEA:10208"/>
        <dbReference type="Rhea" id="RHEA-COMP:9658"/>
        <dbReference type="Rhea" id="RHEA-COMP:9673"/>
        <dbReference type="Rhea" id="RHEA-COMP:10636"/>
        <dbReference type="Rhea" id="RHEA-COMP:10638"/>
        <dbReference type="ChEBI" id="CHEBI:15378"/>
        <dbReference type="ChEBI" id="CHEBI:78442"/>
        <dbReference type="ChEBI" id="CHEBI:78513"/>
        <dbReference type="ChEBI" id="CHEBI:78597"/>
        <dbReference type="ChEBI" id="CHEBI:83562"/>
        <dbReference type="EC" id="2.3.2.8"/>
    </reaction>
</comment>
<feature type="region of interest" description="Disordered" evidence="6">
    <location>
        <begin position="373"/>
        <end position="393"/>
    </location>
</feature>
<protein>
    <recommendedName>
        <fullName evidence="5">Arginyl-tRNA--protein transferase 1</fullName>
        <shortName evidence="5">Arginyltransferase 1</shortName>
        <shortName evidence="5">R-transferase 1</shortName>
        <ecNumber evidence="5">2.3.2.8</ecNumber>
    </recommendedName>
    <alternativeName>
        <fullName evidence="5">Arginine-tRNA--protein transferase 1</fullName>
    </alternativeName>
</protein>
<dbReference type="PANTHER" id="PTHR21367:SF1">
    <property type="entry name" value="ARGINYL-TRNA--PROTEIN TRANSFERASE 1"/>
    <property type="match status" value="1"/>
</dbReference>
<keyword evidence="3 5" id="KW-0833">Ubl conjugation pathway</keyword>